<evidence type="ECO:0000256" key="3">
    <source>
        <dbReference type="ARBA" id="ARBA00022692"/>
    </source>
</evidence>
<evidence type="ECO:0000256" key="2">
    <source>
        <dbReference type="ARBA" id="ARBA00022475"/>
    </source>
</evidence>
<keyword evidence="5 6" id="KW-0472">Membrane</keyword>
<feature type="transmembrane region" description="Helical" evidence="6">
    <location>
        <begin position="170"/>
        <end position="193"/>
    </location>
</feature>
<feature type="transmembrane region" description="Helical" evidence="6">
    <location>
        <begin position="251"/>
        <end position="269"/>
    </location>
</feature>
<dbReference type="AlphaFoldDB" id="A0A136Q4X7"/>
<keyword evidence="8" id="KW-1185">Reference proteome</keyword>
<keyword evidence="4 6" id="KW-1133">Transmembrane helix</keyword>
<feature type="transmembrane region" description="Helical" evidence="6">
    <location>
        <begin position="276"/>
        <end position="297"/>
    </location>
</feature>
<keyword evidence="2" id="KW-1003">Cell membrane</keyword>
<dbReference type="PANTHER" id="PTHR32196:SF72">
    <property type="entry name" value="RIBOSE IMPORT PERMEASE PROTEIN RBSC"/>
    <property type="match status" value="1"/>
</dbReference>
<sequence length="329" mass="35206">MKQSINITMQGQPSKIKKLFSHTEFIILLATVVLMLASYFVNNAFFSQYNMSTLLRQMSFVTIVAFGQTMILILGDIDLSVGATAGLSAITAAILMAWLGLPPQLTFVLCIVLGALCGLFNGFFVTKFRITPFIITLGSSYIFEGIIYVITEGRSITNIPASFLSLGQEMVGGVLPIPVLFMIIIGAVLYFVLKHTPFGRYLYAIGGNQTAAKLVGINVNRSRRTVYVLSGILSAFAGMLIMARLGTAQPTIGSTWVMPSITAVILGGTSMSGGRGGVIGTVIGSLMMSVISNAIVIMRVSTYMEQVVIGAVVIIAVLIDAIRTNMSTK</sequence>
<reference evidence="7 8" key="1">
    <citation type="submission" date="2016-02" db="EMBL/GenBank/DDBJ databases">
        <authorList>
            <person name="Wen L."/>
            <person name="He K."/>
            <person name="Yang H."/>
        </authorList>
    </citation>
    <scope>NUCLEOTIDE SEQUENCE [LARGE SCALE GENOMIC DNA]</scope>
    <source>
        <strain evidence="7 8">DSM 22607</strain>
    </source>
</reference>
<evidence type="ECO:0000256" key="1">
    <source>
        <dbReference type="ARBA" id="ARBA00004651"/>
    </source>
</evidence>
<dbReference type="Proteomes" id="UP000070366">
    <property type="component" value="Unassembled WGS sequence"/>
</dbReference>
<feature type="transmembrane region" description="Helical" evidence="6">
    <location>
        <begin position="132"/>
        <end position="150"/>
    </location>
</feature>
<dbReference type="GO" id="GO:0005886">
    <property type="term" value="C:plasma membrane"/>
    <property type="evidence" value="ECO:0007669"/>
    <property type="project" value="UniProtKB-SubCell"/>
</dbReference>
<evidence type="ECO:0000313" key="7">
    <source>
        <dbReference type="EMBL" id="KXK65735.1"/>
    </source>
</evidence>
<feature type="transmembrane region" description="Helical" evidence="6">
    <location>
        <begin position="105"/>
        <end position="125"/>
    </location>
</feature>
<accession>A0A136Q4X7</accession>
<feature type="transmembrane region" description="Helical" evidence="6">
    <location>
        <begin position="226"/>
        <end position="245"/>
    </location>
</feature>
<dbReference type="CDD" id="cd06579">
    <property type="entry name" value="TM_PBP1_transp_AraH_like"/>
    <property type="match status" value="1"/>
</dbReference>
<feature type="transmembrane region" description="Helical" evidence="6">
    <location>
        <begin position="303"/>
        <end position="322"/>
    </location>
</feature>
<dbReference type="KEGG" id="cmiu:B1H56_11890"/>
<evidence type="ECO:0000313" key="8">
    <source>
        <dbReference type="Proteomes" id="UP000070366"/>
    </source>
</evidence>
<evidence type="ECO:0000256" key="4">
    <source>
        <dbReference type="ARBA" id="ARBA00022989"/>
    </source>
</evidence>
<comment type="caution">
    <text evidence="7">The sequence shown here is derived from an EMBL/GenBank/DDBJ whole genome shotgun (WGS) entry which is preliminary data.</text>
</comment>
<feature type="transmembrane region" description="Helical" evidence="6">
    <location>
        <begin position="81"/>
        <end position="99"/>
    </location>
</feature>
<keyword evidence="3 6" id="KW-0812">Transmembrane</keyword>
<dbReference type="Pfam" id="PF02653">
    <property type="entry name" value="BPD_transp_2"/>
    <property type="match status" value="1"/>
</dbReference>
<proteinExistence type="predicted"/>
<dbReference type="PATRIC" id="fig|626937.4.peg.1438"/>
<dbReference type="InterPro" id="IPR001851">
    <property type="entry name" value="ABC_transp_permease"/>
</dbReference>
<evidence type="ECO:0000256" key="6">
    <source>
        <dbReference type="SAM" id="Phobius"/>
    </source>
</evidence>
<protein>
    <submittedName>
        <fullName evidence="7">Branched-chain amino acid ABC transporter, permease protein</fullName>
    </submittedName>
</protein>
<organism evidence="7 8">
    <name type="scientific">Christensenella minuta</name>
    <dbReference type="NCBI Taxonomy" id="626937"/>
    <lineage>
        <taxon>Bacteria</taxon>
        <taxon>Bacillati</taxon>
        <taxon>Bacillota</taxon>
        <taxon>Clostridia</taxon>
        <taxon>Christensenellales</taxon>
        <taxon>Christensenellaceae</taxon>
        <taxon>Christensenella</taxon>
    </lineage>
</organism>
<dbReference type="EMBL" id="LSZW01000057">
    <property type="protein sequence ID" value="KXK65735.1"/>
    <property type="molecule type" value="Genomic_DNA"/>
</dbReference>
<dbReference type="PANTHER" id="PTHR32196">
    <property type="entry name" value="ABC TRANSPORTER PERMEASE PROTEIN YPHD-RELATED-RELATED"/>
    <property type="match status" value="1"/>
</dbReference>
<evidence type="ECO:0000256" key="5">
    <source>
        <dbReference type="ARBA" id="ARBA00023136"/>
    </source>
</evidence>
<dbReference type="OrthoDB" id="9813906at2"/>
<dbReference type="RefSeq" id="WP_066739831.1">
    <property type="nucleotide sequence ID" value="NZ_CABMOF010000004.1"/>
</dbReference>
<dbReference type="GO" id="GO:0022857">
    <property type="term" value="F:transmembrane transporter activity"/>
    <property type="evidence" value="ECO:0007669"/>
    <property type="project" value="InterPro"/>
</dbReference>
<name>A0A136Q4X7_9FIRM</name>
<dbReference type="STRING" id="626937.HMPREF3293_01457"/>
<feature type="transmembrane region" description="Helical" evidence="6">
    <location>
        <begin position="25"/>
        <end position="42"/>
    </location>
</feature>
<comment type="subcellular location">
    <subcellularLocation>
        <location evidence="1">Cell membrane</location>
        <topology evidence="1">Multi-pass membrane protein</topology>
    </subcellularLocation>
</comment>
<feature type="transmembrane region" description="Helical" evidence="6">
    <location>
        <begin position="54"/>
        <end position="74"/>
    </location>
</feature>
<gene>
    <name evidence="7" type="ORF">HMPREF3293_01457</name>
</gene>